<feature type="compositionally biased region" description="Low complexity" evidence="1">
    <location>
        <begin position="31"/>
        <end position="42"/>
    </location>
</feature>
<evidence type="ECO:0000256" key="1">
    <source>
        <dbReference type="SAM" id="MobiDB-lite"/>
    </source>
</evidence>
<proteinExistence type="predicted"/>
<dbReference type="Proteomes" id="UP001140949">
    <property type="component" value="Unassembled WGS sequence"/>
</dbReference>
<dbReference type="EMBL" id="JANAVB010024994">
    <property type="protein sequence ID" value="KAJ6821724.1"/>
    <property type="molecule type" value="Genomic_DNA"/>
</dbReference>
<dbReference type="AlphaFoldDB" id="A0AAX6FZ75"/>
<evidence type="ECO:0000313" key="3">
    <source>
        <dbReference type="Proteomes" id="UP001140949"/>
    </source>
</evidence>
<accession>A0AAX6FZ75</accession>
<organism evidence="2 3">
    <name type="scientific">Iris pallida</name>
    <name type="common">Sweet iris</name>
    <dbReference type="NCBI Taxonomy" id="29817"/>
    <lineage>
        <taxon>Eukaryota</taxon>
        <taxon>Viridiplantae</taxon>
        <taxon>Streptophyta</taxon>
        <taxon>Embryophyta</taxon>
        <taxon>Tracheophyta</taxon>
        <taxon>Spermatophyta</taxon>
        <taxon>Magnoliopsida</taxon>
        <taxon>Liliopsida</taxon>
        <taxon>Asparagales</taxon>
        <taxon>Iridaceae</taxon>
        <taxon>Iridoideae</taxon>
        <taxon>Irideae</taxon>
        <taxon>Iris</taxon>
    </lineage>
</organism>
<name>A0AAX6FZ75_IRIPA</name>
<gene>
    <name evidence="2" type="ORF">M6B38_390820</name>
</gene>
<comment type="caution">
    <text evidence="2">The sequence shown here is derived from an EMBL/GenBank/DDBJ whole genome shotgun (WGS) entry which is preliminary data.</text>
</comment>
<evidence type="ECO:0000313" key="2">
    <source>
        <dbReference type="EMBL" id="KAJ6821724.1"/>
    </source>
</evidence>
<protein>
    <submittedName>
        <fullName evidence="2">Uncharacterized protein</fullName>
    </submittedName>
</protein>
<reference evidence="2" key="1">
    <citation type="journal article" date="2023" name="GigaByte">
        <title>Genome assembly of the bearded iris, Iris pallida Lam.</title>
        <authorList>
            <person name="Bruccoleri R.E."/>
            <person name="Oakeley E.J."/>
            <person name="Faust A.M.E."/>
            <person name="Altorfer M."/>
            <person name="Dessus-Babus S."/>
            <person name="Burckhardt D."/>
            <person name="Oertli M."/>
            <person name="Naumann U."/>
            <person name="Petersen F."/>
            <person name="Wong J."/>
        </authorList>
    </citation>
    <scope>NUCLEOTIDE SEQUENCE</scope>
    <source>
        <strain evidence="2">GSM-AAB239-AS_SAM_17_03QT</strain>
    </source>
</reference>
<feature type="region of interest" description="Disordered" evidence="1">
    <location>
        <begin position="1"/>
        <end position="42"/>
    </location>
</feature>
<keyword evidence="3" id="KW-1185">Reference proteome</keyword>
<sequence length="67" mass="6906">MKAADGCTDQRVSAPCSATGTRGRHARPRVDGGVRSGVSGTENSGAARWLAALLAADDRGKGFLFPF</sequence>
<reference evidence="2" key="2">
    <citation type="submission" date="2023-04" db="EMBL/GenBank/DDBJ databases">
        <authorList>
            <person name="Bruccoleri R.E."/>
            <person name="Oakeley E.J."/>
            <person name="Faust A.-M."/>
            <person name="Dessus-Babus S."/>
            <person name="Altorfer M."/>
            <person name="Burckhardt D."/>
            <person name="Oertli M."/>
            <person name="Naumann U."/>
            <person name="Petersen F."/>
            <person name="Wong J."/>
        </authorList>
    </citation>
    <scope>NUCLEOTIDE SEQUENCE</scope>
    <source>
        <strain evidence="2">GSM-AAB239-AS_SAM_17_03QT</strain>
        <tissue evidence="2">Leaf</tissue>
    </source>
</reference>